<name>N1UA70_9LEPT</name>
<proteinExistence type="predicted"/>
<evidence type="ECO:0000313" key="2">
    <source>
        <dbReference type="Proteomes" id="UP000012249"/>
    </source>
</evidence>
<comment type="caution">
    <text evidence="1">The sequence shown here is derived from an EMBL/GenBank/DDBJ whole genome shotgun (WGS) entry which is preliminary data.</text>
</comment>
<dbReference type="AlphaFoldDB" id="N1UA70"/>
<gene>
    <name evidence="1" type="ORF">LEP1GSC043_3396</name>
</gene>
<protein>
    <submittedName>
        <fullName evidence="1">Uncharacterized protein</fullName>
    </submittedName>
</protein>
<reference evidence="1 2" key="1">
    <citation type="submission" date="2013-02" db="EMBL/GenBank/DDBJ databases">
        <authorList>
            <person name="Harkins D.M."/>
            <person name="Durkin A.S."/>
            <person name="Brinkac L.M."/>
            <person name="Haft D.H."/>
            <person name="Selengut J.D."/>
            <person name="Sanka R."/>
            <person name="DePew J."/>
            <person name="Purushe J."/>
            <person name="Haake D.A."/>
            <person name="Matsunaga J."/>
            <person name="Vinetz J.M."/>
            <person name="Sutton G.G."/>
            <person name="Nierman W.C."/>
            <person name="Fouts D.E."/>
        </authorList>
    </citation>
    <scope>NUCLEOTIDE SEQUENCE [LARGE SCALE GENOMIC DNA]</scope>
    <source>
        <strain evidence="1 2">Ecochallenge</strain>
    </source>
</reference>
<organism evidence="1 2">
    <name type="scientific">Leptospira weilii str. Ecochallenge</name>
    <dbReference type="NCBI Taxonomy" id="1049986"/>
    <lineage>
        <taxon>Bacteria</taxon>
        <taxon>Pseudomonadati</taxon>
        <taxon>Spirochaetota</taxon>
        <taxon>Spirochaetia</taxon>
        <taxon>Leptospirales</taxon>
        <taxon>Leptospiraceae</taxon>
        <taxon>Leptospira</taxon>
    </lineage>
</organism>
<dbReference type="Proteomes" id="UP000012249">
    <property type="component" value="Unassembled WGS sequence"/>
</dbReference>
<sequence>MREFLQNGRLIPEKYRSLILIIPKTSRLAGRSNQELLTKHIAFYILIYYKIIKDLLSGNFRRVIILCRKSCSEIDSSFESRDSKRISNYVIFELNEKREGSLKECELG</sequence>
<accession>N1UA70</accession>
<dbReference type="EMBL" id="AHMI02000267">
    <property type="protein sequence ID" value="EMY12955.1"/>
    <property type="molecule type" value="Genomic_DNA"/>
</dbReference>
<evidence type="ECO:0000313" key="1">
    <source>
        <dbReference type="EMBL" id="EMY12955.1"/>
    </source>
</evidence>